<evidence type="ECO:0000313" key="3">
    <source>
        <dbReference type="Proteomes" id="UP000029385"/>
    </source>
</evidence>
<name>A0A091APX6_9GAMM</name>
<organism evidence="2 3">
    <name type="scientific">Arenimonas oryziterrae DSM 21050 = YC6267</name>
    <dbReference type="NCBI Taxonomy" id="1121015"/>
    <lineage>
        <taxon>Bacteria</taxon>
        <taxon>Pseudomonadati</taxon>
        <taxon>Pseudomonadota</taxon>
        <taxon>Gammaproteobacteria</taxon>
        <taxon>Lysobacterales</taxon>
        <taxon>Lysobacteraceae</taxon>
        <taxon>Arenimonas</taxon>
    </lineage>
</organism>
<keyword evidence="1" id="KW-0472">Membrane</keyword>
<dbReference type="AlphaFoldDB" id="A0A091APX6"/>
<feature type="transmembrane region" description="Helical" evidence="1">
    <location>
        <begin position="177"/>
        <end position="198"/>
    </location>
</feature>
<keyword evidence="1" id="KW-1133">Transmembrane helix</keyword>
<evidence type="ECO:0000313" key="2">
    <source>
        <dbReference type="EMBL" id="KFN41416.1"/>
    </source>
</evidence>
<keyword evidence="3" id="KW-1185">Reference proteome</keyword>
<comment type="caution">
    <text evidence="2">The sequence shown here is derived from an EMBL/GenBank/DDBJ whole genome shotgun (WGS) entry which is preliminary data.</text>
</comment>
<dbReference type="Proteomes" id="UP000029385">
    <property type="component" value="Unassembled WGS sequence"/>
</dbReference>
<sequence>MSLTRVRDIALSLMALVGLYLLYFAPDRDYGWIGNAILIGSAWITFYLWSKSAPLAGLSWSLGEQLATLSLAFTGVVAVFFVLKMQQMGWQVTDLKQPGVRSLGRNIVLMLVLSYVLMAALRARAGQEAVEDERDRQIAARAAAHAHIVLVVALIGLVLNLGFGGSVFASYATPLNIAHWLIGLLIASILAEHFSAVWQYRRDRA</sequence>
<feature type="transmembrane region" description="Helical" evidence="1">
    <location>
        <begin position="9"/>
        <end position="26"/>
    </location>
</feature>
<dbReference type="Pfam" id="PF09946">
    <property type="entry name" value="DUF2178"/>
    <property type="match status" value="1"/>
</dbReference>
<keyword evidence="1" id="KW-0812">Transmembrane</keyword>
<feature type="transmembrane region" description="Helical" evidence="1">
    <location>
        <begin position="103"/>
        <end position="121"/>
    </location>
</feature>
<proteinExistence type="predicted"/>
<reference evidence="2 3" key="1">
    <citation type="submission" date="2013-09" db="EMBL/GenBank/DDBJ databases">
        <title>Genome sequencing of Arenimonas oryziterrae.</title>
        <authorList>
            <person name="Chen F."/>
            <person name="Wang G."/>
        </authorList>
    </citation>
    <scope>NUCLEOTIDE SEQUENCE [LARGE SCALE GENOMIC DNA]</scope>
    <source>
        <strain evidence="2 3">YC6267</strain>
    </source>
</reference>
<protein>
    <submittedName>
        <fullName evidence="2">Uncharacterized protein</fullName>
    </submittedName>
</protein>
<dbReference type="InterPro" id="IPR019235">
    <property type="entry name" value="DUF2178_TM"/>
</dbReference>
<dbReference type="STRING" id="1121015.GCA_000420545_00454"/>
<feature type="transmembrane region" description="Helical" evidence="1">
    <location>
        <begin position="142"/>
        <end position="171"/>
    </location>
</feature>
<dbReference type="RefSeq" id="WP_022968115.1">
    <property type="nucleotide sequence ID" value="NZ_ATVD01000001.1"/>
</dbReference>
<dbReference type="PATRIC" id="fig|1121015.4.peg.2850"/>
<dbReference type="EMBL" id="AVCI01000045">
    <property type="protein sequence ID" value="KFN41416.1"/>
    <property type="molecule type" value="Genomic_DNA"/>
</dbReference>
<evidence type="ECO:0000256" key="1">
    <source>
        <dbReference type="SAM" id="Phobius"/>
    </source>
</evidence>
<feature type="transmembrane region" description="Helical" evidence="1">
    <location>
        <begin position="62"/>
        <end position="83"/>
    </location>
</feature>
<gene>
    <name evidence="2" type="ORF">N789_05940</name>
</gene>
<accession>A0A091APX6</accession>
<feature type="transmembrane region" description="Helical" evidence="1">
    <location>
        <begin position="32"/>
        <end position="50"/>
    </location>
</feature>